<evidence type="ECO:0000313" key="3">
    <source>
        <dbReference type="Proteomes" id="UP000288805"/>
    </source>
</evidence>
<accession>A0A438CVK9</accession>
<dbReference type="Proteomes" id="UP000288805">
    <property type="component" value="Unassembled WGS sequence"/>
</dbReference>
<reference evidence="2 3" key="1">
    <citation type="journal article" date="2018" name="PLoS Genet.">
        <title>Population sequencing reveals clonal diversity and ancestral inbreeding in the grapevine cultivar Chardonnay.</title>
        <authorList>
            <person name="Roach M.J."/>
            <person name="Johnson D.L."/>
            <person name="Bohlmann J."/>
            <person name="van Vuuren H.J."/>
            <person name="Jones S.J."/>
            <person name="Pretorius I.S."/>
            <person name="Schmidt S.A."/>
            <person name="Borneman A.R."/>
        </authorList>
    </citation>
    <scope>NUCLEOTIDE SEQUENCE [LARGE SCALE GENOMIC DNA]</scope>
    <source>
        <strain evidence="3">cv. Chardonnay</strain>
        <tissue evidence="2">Leaf</tissue>
    </source>
</reference>
<gene>
    <name evidence="2" type="ORF">CK203_107138</name>
</gene>
<feature type="compositionally biased region" description="Low complexity" evidence="1">
    <location>
        <begin position="86"/>
        <end position="96"/>
    </location>
</feature>
<feature type="compositionally biased region" description="Polar residues" evidence="1">
    <location>
        <begin position="296"/>
        <end position="305"/>
    </location>
</feature>
<dbReference type="EMBL" id="QGNW01001961">
    <property type="protein sequence ID" value="RVW27234.1"/>
    <property type="molecule type" value="Genomic_DNA"/>
</dbReference>
<evidence type="ECO:0000256" key="1">
    <source>
        <dbReference type="SAM" id="MobiDB-lite"/>
    </source>
</evidence>
<sequence length="305" mass="34143">MARDKRKVVIQSDNETRHSPRQKCAQPLIQSRSGVVISEPTERHVTRQAKHVKARMKAHFDRPTTKRTEAMHVKARTKAHFDHSTTPKTTKPTTTPLHPQAAPPTLSPTCPPSLGVCDDAPGVDLSRQEFGQEFSYDIQAFSKWWSLAQLIIDTIIYFFQKVKEKQLASAQSYLIPLPWLLSYYLLCRGHQLPKSDHRVASYTYVINQWVRAIHSGSQLNTHGTRRKRDLHVVPLPSTTESQLPPTPTFNMSLPVLPIPLPPPLSSAPDPAVPISTPPVPISDLPRPSQPPVADATPSTNRSWLV</sequence>
<feature type="region of interest" description="Disordered" evidence="1">
    <location>
        <begin position="1"/>
        <end position="25"/>
    </location>
</feature>
<feature type="region of interest" description="Disordered" evidence="1">
    <location>
        <begin position="266"/>
        <end position="305"/>
    </location>
</feature>
<evidence type="ECO:0000313" key="2">
    <source>
        <dbReference type="EMBL" id="RVW27234.1"/>
    </source>
</evidence>
<name>A0A438CVK9_VITVI</name>
<dbReference type="AlphaFoldDB" id="A0A438CVK9"/>
<feature type="region of interest" description="Disordered" evidence="1">
    <location>
        <begin position="75"/>
        <end position="105"/>
    </location>
</feature>
<proteinExistence type="predicted"/>
<organism evidence="2 3">
    <name type="scientific">Vitis vinifera</name>
    <name type="common">Grape</name>
    <dbReference type="NCBI Taxonomy" id="29760"/>
    <lineage>
        <taxon>Eukaryota</taxon>
        <taxon>Viridiplantae</taxon>
        <taxon>Streptophyta</taxon>
        <taxon>Embryophyta</taxon>
        <taxon>Tracheophyta</taxon>
        <taxon>Spermatophyta</taxon>
        <taxon>Magnoliopsida</taxon>
        <taxon>eudicotyledons</taxon>
        <taxon>Gunneridae</taxon>
        <taxon>Pentapetalae</taxon>
        <taxon>rosids</taxon>
        <taxon>Vitales</taxon>
        <taxon>Vitaceae</taxon>
        <taxon>Viteae</taxon>
        <taxon>Vitis</taxon>
    </lineage>
</organism>
<comment type="caution">
    <text evidence="2">The sequence shown here is derived from an EMBL/GenBank/DDBJ whole genome shotgun (WGS) entry which is preliminary data.</text>
</comment>
<protein>
    <submittedName>
        <fullName evidence="2">Uncharacterized protein</fullName>
    </submittedName>
</protein>